<protein>
    <recommendedName>
        <fullName evidence="6">Arrestin C-terminal-like domain-containing protein</fullName>
    </recommendedName>
</protein>
<dbReference type="InterPro" id="IPR014752">
    <property type="entry name" value="Arrestin-like_C"/>
</dbReference>
<dbReference type="GeneID" id="20240165"/>
<dbReference type="AlphaFoldDB" id="V3ZB80"/>
<reference evidence="4 5" key="1">
    <citation type="journal article" date="2013" name="Nature">
        <title>Insights into bilaterian evolution from three spiralian genomes.</title>
        <authorList>
            <person name="Simakov O."/>
            <person name="Marletaz F."/>
            <person name="Cho S.J."/>
            <person name="Edsinger-Gonzales E."/>
            <person name="Havlak P."/>
            <person name="Hellsten U."/>
            <person name="Kuo D.H."/>
            <person name="Larsson T."/>
            <person name="Lv J."/>
            <person name="Arendt D."/>
            <person name="Savage R."/>
            <person name="Osoegawa K."/>
            <person name="de Jong P."/>
            <person name="Grimwood J."/>
            <person name="Chapman J.A."/>
            <person name="Shapiro H."/>
            <person name="Aerts A."/>
            <person name="Otillar R.P."/>
            <person name="Terry A.Y."/>
            <person name="Boore J.L."/>
            <person name="Grigoriev I.V."/>
            <person name="Lindberg D.R."/>
            <person name="Seaver E.C."/>
            <person name="Weisblat D.A."/>
            <person name="Putnam N.H."/>
            <person name="Rokhsar D.S."/>
        </authorList>
    </citation>
    <scope>NUCLEOTIDE SEQUENCE [LARGE SCALE GENOMIC DNA]</scope>
</reference>
<dbReference type="SUPFAM" id="SSF81296">
    <property type="entry name" value="E set domains"/>
    <property type="match status" value="2"/>
</dbReference>
<sequence>MRSPNTRAKISYFLVTINNDQNVFNPGDEISLTIHLKVLEPLKVRGIHLKICGQCYVLWGDKRSGESKRYEGEDNFITERKVVWGEEGGSEREHVLSAGEYAFTENYILPLEIPSSFEGKYGHVRYWAKAKIYRRNWKQDISSEESHFSVNGVIDLNEAPHAQEVVIRSEEKSVCCWCCKCGSYSVVFRLDHRGFVISGPIFIMAEISNNSTNYVTATAYLIMVNIDSIYYQSTISVINMSYKTPYKEQKTTFKAENSSIKCKVVIAESTHESIKPGGSDIWNDPILIPPETQPTNLGASTIIGVDYTIQFHIQTDGCDCDDIKFKEKIILGTVPLNMIASSSIMLPNDECTQQTPLIAPPSYDECINKPSSSKLYKQDSLPSYSEIQSYPLHQQITRI</sequence>
<dbReference type="OrthoDB" id="2333384at2759"/>
<proteinExistence type="inferred from homology"/>
<comment type="similarity">
    <text evidence="1">Belongs to the arrestin family.</text>
</comment>
<dbReference type="PANTHER" id="PTHR11188">
    <property type="entry name" value="ARRESTIN DOMAIN CONTAINING PROTEIN"/>
    <property type="match status" value="1"/>
</dbReference>
<dbReference type="Pfam" id="PF00339">
    <property type="entry name" value="Arrestin_N"/>
    <property type="match status" value="1"/>
</dbReference>
<evidence type="ECO:0008006" key="6">
    <source>
        <dbReference type="Google" id="ProtNLM"/>
    </source>
</evidence>
<dbReference type="PANTHER" id="PTHR11188:SF176">
    <property type="entry name" value="ARRESTIN DOMAIN-CONTAINING PROTEIN 1"/>
    <property type="match status" value="1"/>
</dbReference>
<accession>V3ZB80</accession>
<name>V3ZB80_LOTGI</name>
<dbReference type="GO" id="GO:0015031">
    <property type="term" value="P:protein transport"/>
    <property type="evidence" value="ECO:0007669"/>
    <property type="project" value="TreeGrafter"/>
</dbReference>
<dbReference type="Gene3D" id="2.60.40.640">
    <property type="match status" value="2"/>
</dbReference>
<dbReference type="RefSeq" id="XP_009060990.1">
    <property type="nucleotide sequence ID" value="XM_009062742.1"/>
</dbReference>
<evidence type="ECO:0000256" key="1">
    <source>
        <dbReference type="ARBA" id="ARBA00005298"/>
    </source>
</evidence>
<dbReference type="OMA" id="IHAEVEN"/>
<keyword evidence="5" id="KW-1185">Reference proteome</keyword>
<dbReference type="InterPro" id="IPR011021">
    <property type="entry name" value="Arrestin-like_N"/>
</dbReference>
<dbReference type="InterPro" id="IPR050357">
    <property type="entry name" value="Arrestin_domain-protein"/>
</dbReference>
<dbReference type="Pfam" id="PF02752">
    <property type="entry name" value="Arrestin_C"/>
    <property type="match status" value="1"/>
</dbReference>
<dbReference type="InterPro" id="IPR014756">
    <property type="entry name" value="Ig_E-set"/>
</dbReference>
<dbReference type="EMBL" id="KB202719">
    <property type="protein sequence ID" value="ESO88273.1"/>
    <property type="molecule type" value="Genomic_DNA"/>
</dbReference>
<gene>
    <name evidence="4" type="ORF">LOTGIDRAFT_165710</name>
</gene>
<evidence type="ECO:0000259" key="3">
    <source>
        <dbReference type="Pfam" id="PF02752"/>
    </source>
</evidence>
<feature type="domain" description="Arrestin-like N-terminal" evidence="2">
    <location>
        <begin position="14"/>
        <end position="157"/>
    </location>
</feature>
<dbReference type="GO" id="GO:0005737">
    <property type="term" value="C:cytoplasm"/>
    <property type="evidence" value="ECO:0007669"/>
    <property type="project" value="TreeGrafter"/>
</dbReference>
<dbReference type="KEGG" id="lgi:LOTGIDRAFT_165710"/>
<organism evidence="4 5">
    <name type="scientific">Lottia gigantea</name>
    <name type="common">Giant owl limpet</name>
    <dbReference type="NCBI Taxonomy" id="225164"/>
    <lineage>
        <taxon>Eukaryota</taxon>
        <taxon>Metazoa</taxon>
        <taxon>Spiralia</taxon>
        <taxon>Lophotrochozoa</taxon>
        <taxon>Mollusca</taxon>
        <taxon>Gastropoda</taxon>
        <taxon>Patellogastropoda</taxon>
        <taxon>Lottioidea</taxon>
        <taxon>Lottiidae</taxon>
        <taxon>Lottia</taxon>
    </lineage>
</organism>
<evidence type="ECO:0000313" key="4">
    <source>
        <dbReference type="EMBL" id="ESO88273.1"/>
    </source>
</evidence>
<dbReference type="CTD" id="20240165"/>
<feature type="domain" description="Arrestin C-terminal-like" evidence="3">
    <location>
        <begin position="234"/>
        <end position="336"/>
    </location>
</feature>
<evidence type="ECO:0000313" key="5">
    <source>
        <dbReference type="Proteomes" id="UP000030746"/>
    </source>
</evidence>
<dbReference type="InterPro" id="IPR011022">
    <property type="entry name" value="Arrestin_C-like"/>
</dbReference>
<evidence type="ECO:0000259" key="2">
    <source>
        <dbReference type="Pfam" id="PF00339"/>
    </source>
</evidence>
<dbReference type="Proteomes" id="UP000030746">
    <property type="component" value="Unassembled WGS sequence"/>
</dbReference>
<dbReference type="HOGENOM" id="CLU_039221_0_0_1"/>